<evidence type="ECO:0000256" key="1">
    <source>
        <dbReference type="ARBA" id="ARBA00004651"/>
    </source>
</evidence>
<feature type="transmembrane region" description="Helical" evidence="9">
    <location>
        <begin position="233"/>
        <end position="260"/>
    </location>
</feature>
<dbReference type="PANTHER" id="PTHR33908:SF11">
    <property type="entry name" value="MEMBRANE PROTEIN"/>
    <property type="match status" value="1"/>
</dbReference>
<evidence type="ECO:0008006" key="12">
    <source>
        <dbReference type="Google" id="ProtNLM"/>
    </source>
</evidence>
<gene>
    <name evidence="10" type="ORF">KC729_10025</name>
</gene>
<accession>A0A956RPD2</accession>
<dbReference type="GO" id="GO:0016763">
    <property type="term" value="F:pentosyltransferase activity"/>
    <property type="evidence" value="ECO:0007669"/>
    <property type="project" value="TreeGrafter"/>
</dbReference>
<comment type="subcellular location">
    <subcellularLocation>
        <location evidence="1">Cell membrane</location>
        <topology evidence="1">Multi-pass membrane protein</topology>
    </subcellularLocation>
</comment>
<feature type="transmembrane region" description="Helical" evidence="9">
    <location>
        <begin position="135"/>
        <end position="155"/>
    </location>
</feature>
<dbReference type="GO" id="GO:0009103">
    <property type="term" value="P:lipopolysaccharide biosynthetic process"/>
    <property type="evidence" value="ECO:0007669"/>
    <property type="project" value="UniProtKB-ARBA"/>
</dbReference>
<proteinExistence type="predicted"/>
<feature type="compositionally biased region" description="Low complexity" evidence="8">
    <location>
        <begin position="8"/>
        <end position="29"/>
    </location>
</feature>
<keyword evidence="2" id="KW-1003">Cell membrane</keyword>
<evidence type="ECO:0000313" key="11">
    <source>
        <dbReference type="Proteomes" id="UP000697710"/>
    </source>
</evidence>
<feature type="transmembrane region" description="Helical" evidence="9">
    <location>
        <begin position="348"/>
        <end position="366"/>
    </location>
</feature>
<keyword evidence="5 9" id="KW-0812">Transmembrane</keyword>
<feature type="transmembrane region" description="Helical" evidence="9">
    <location>
        <begin position="204"/>
        <end position="221"/>
    </location>
</feature>
<protein>
    <recommendedName>
        <fullName evidence="12">Glycosyltransferase RgtA/B/C/D-like domain-containing protein</fullName>
    </recommendedName>
</protein>
<feature type="region of interest" description="Disordered" evidence="8">
    <location>
        <begin position="1"/>
        <end position="30"/>
    </location>
</feature>
<dbReference type="Proteomes" id="UP000697710">
    <property type="component" value="Unassembled WGS sequence"/>
</dbReference>
<feature type="transmembrane region" description="Helical" evidence="9">
    <location>
        <begin position="324"/>
        <end position="342"/>
    </location>
</feature>
<evidence type="ECO:0000256" key="6">
    <source>
        <dbReference type="ARBA" id="ARBA00022989"/>
    </source>
</evidence>
<organism evidence="10 11">
    <name type="scientific">Eiseniibacteriota bacterium</name>
    <dbReference type="NCBI Taxonomy" id="2212470"/>
    <lineage>
        <taxon>Bacteria</taxon>
        <taxon>Candidatus Eiseniibacteriota</taxon>
    </lineage>
</organism>
<dbReference type="GO" id="GO:0005886">
    <property type="term" value="C:plasma membrane"/>
    <property type="evidence" value="ECO:0007669"/>
    <property type="project" value="UniProtKB-SubCell"/>
</dbReference>
<keyword evidence="4" id="KW-0808">Transferase</keyword>
<sequence>MSGTGEKTGAARTGADARAQGGAPGPGARSDVPSGISWLIAVLLLAAIAFRCWAAFVRFLDVDELEHLNAAWFMSDGETIYGSFFENHPPLLHVLLQPIVRSTTDAVHIILAARGLILVLALACLYLTAVLGRRLAGRTGFVLAPLLLISATYFFNEGLEVRPDVPACLLLLGTLVVLTGGTGTRRFVWSGALFAVAGFATPKVVYAGAGAFLVAILWGSLRATAGGVFRRSIAAIAGASLVCLAGVLVLAAFGVLGGFVRDVLGSSLHMEIDQVSEMRARILGDCLTVNVGLWITGLIGIVSAVRQARSGRTAESARVIPTRAAIILAAAFLGGFLGTFSIKAPLWQYYLTFLPALAVLGSLGIVRIVRLATVRSVALGWAASVVLLVVCIGPPARSLAGIHRMGVEIDILRQVLAVTKPGDRVLDCWTGLYLTRRPAYRYFFLNADVQRLLDAGTMEADLLRILDDPQVTAVILDDFTLELPMPVQNKIRRDFANIRDFGILGLVWREDPPGDD</sequence>
<evidence type="ECO:0000256" key="5">
    <source>
        <dbReference type="ARBA" id="ARBA00022692"/>
    </source>
</evidence>
<dbReference type="AlphaFoldDB" id="A0A956RPD2"/>
<comment type="caution">
    <text evidence="10">The sequence shown here is derived from an EMBL/GenBank/DDBJ whole genome shotgun (WGS) entry which is preliminary data.</text>
</comment>
<name>A0A956RPD2_UNCEI</name>
<evidence type="ECO:0000256" key="8">
    <source>
        <dbReference type="SAM" id="MobiDB-lite"/>
    </source>
</evidence>
<evidence type="ECO:0000256" key="2">
    <source>
        <dbReference type="ARBA" id="ARBA00022475"/>
    </source>
</evidence>
<feature type="transmembrane region" description="Helical" evidence="9">
    <location>
        <begin position="280"/>
        <end position="303"/>
    </location>
</feature>
<keyword evidence="6 9" id="KW-1133">Transmembrane helix</keyword>
<reference evidence="10" key="2">
    <citation type="journal article" date="2021" name="Microbiome">
        <title>Successional dynamics and alternative stable states in a saline activated sludge microbial community over 9 years.</title>
        <authorList>
            <person name="Wang Y."/>
            <person name="Ye J."/>
            <person name="Ju F."/>
            <person name="Liu L."/>
            <person name="Boyd J.A."/>
            <person name="Deng Y."/>
            <person name="Parks D.H."/>
            <person name="Jiang X."/>
            <person name="Yin X."/>
            <person name="Woodcroft B.J."/>
            <person name="Tyson G.W."/>
            <person name="Hugenholtz P."/>
            <person name="Polz M.F."/>
            <person name="Zhang T."/>
        </authorList>
    </citation>
    <scope>NUCLEOTIDE SEQUENCE</scope>
    <source>
        <strain evidence="10">HKST-UBA01</strain>
    </source>
</reference>
<dbReference type="PANTHER" id="PTHR33908">
    <property type="entry name" value="MANNOSYLTRANSFERASE YKCB-RELATED"/>
    <property type="match status" value="1"/>
</dbReference>
<dbReference type="InterPro" id="IPR050297">
    <property type="entry name" value="LipidA_mod_glycosyltrf_83"/>
</dbReference>
<feature type="transmembrane region" description="Helical" evidence="9">
    <location>
        <begin position="36"/>
        <end position="57"/>
    </location>
</feature>
<evidence type="ECO:0000256" key="3">
    <source>
        <dbReference type="ARBA" id="ARBA00022676"/>
    </source>
</evidence>
<reference evidence="10" key="1">
    <citation type="submission" date="2020-04" db="EMBL/GenBank/DDBJ databases">
        <authorList>
            <person name="Zhang T."/>
        </authorList>
    </citation>
    <scope>NUCLEOTIDE SEQUENCE</scope>
    <source>
        <strain evidence="10">HKST-UBA01</strain>
    </source>
</reference>
<keyword evidence="7 9" id="KW-0472">Membrane</keyword>
<evidence type="ECO:0000256" key="7">
    <source>
        <dbReference type="ARBA" id="ARBA00023136"/>
    </source>
</evidence>
<dbReference type="EMBL" id="JAGQHR010000280">
    <property type="protein sequence ID" value="MCA9728008.1"/>
    <property type="molecule type" value="Genomic_DNA"/>
</dbReference>
<feature type="transmembrane region" description="Helical" evidence="9">
    <location>
        <begin position="167"/>
        <end position="184"/>
    </location>
</feature>
<feature type="transmembrane region" description="Helical" evidence="9">
    <location>
        <begin position="378"/>
        <end position="396"/>
    </location>
</feature>
<evidence type="ECO:0000256" key="4">
    <source>
        <dbReference type="ARBA" id="ARBA00022679"/>
    </source>
</evidence>
<keyword evidence="3" id="KW-0328">Glycosyltransferase</keyword>
<evidence type="ECO:0000256" key="9">
    <source>
        <dbReference type="SAM" id="Phobius"/>
    </source>
</evidence>
<feature type="transmembrane region" description="Helical" evidence="9">
    <location>
        <begin position="106"/>
        <end position="129"/>
    </location>
</feature>
<evidence type="ECO:0000313" key="10">
    <source>
        <dbReference type="EMBL" id="MCA9728008.1"/>
    </source>
</evidence>